<dbReference type="SUPFAM" id="SSF53335">
    <property type="entry name" value="S-adenosyl-L-methionine-dependent methyltransferases"/>
    <property type="match status" value="1"/>
</dbReference>
<keyword evidence="2" id="KW-0808">Transferase</keyword>
<keyword evidence="2" id="KW-0489">Methyltransferase</keyword>
<protein>
    <submittedName>
        <fullName evidence="2">Methyltransferase of BioC family</fullName>
    </submittedName>
</protein>
<keyword evidence="3" id="KW-1185">Reference proteome</keyword>
<dbReference type="GO" id="GO:0032259">
    <property type="term" value="P:methylation"/>
    <property type="evidence" value="ECO:0007669"/>
    <property type="project" value="UniProtKB-KW"/>
</dbReference>
<evidence type="ECO:0000259" key="1">
    <source>
        <dbReference type="Pfam" id="PF08241"/>
    </source>
</evidence>
<dbReference type="RefSeq" id="WP_075830006.1">
    <property type="nucleotide sequence ID" value="NZ_MSTI01000004.1"/>
</dbReference>
<name>A0A1U7P575_9DEIO</name>
<sequence>MAGAFDAVLLLRTLAHLPDAEAALREAWRVLRLGGQLVLATHGVDHLWATRQALGRPADDGGAEQTLRAALAEVGHPALRLDVRFPIKVTAADARELVGTYGLSIGVSEQRFPVRDIAHLAVYVAYKTG</sequence>
<dbReference type="GO" id="GO:0008757">
    <property type="term" value="F:S-adenosylmethionine-dependent methyltransferase activity"/>
    <property type="evidence" value="ECO:0007669"/>
    <property type="project" value="InterPro"/>
</dbReference>
<dbReference type="STRING" id="249408.BOO71_0000175"/>
<dbReference type="EMBL" id="MSTI01000004">
    <property type="protein sequence ID" value="OLV20300.1"/>
    <property type="molecule type" value="Genomic_DNA"/>
</dbReference>
<dbReference type="InterPro" id="IPR013216">
    <property type="entry name" value="Methyltransf_11"/>
</dbReference>
<dbReference type="AlphaFoldDB" id="A0A1U7P575"/>
<dbReference type="Pfam" id="PF08241">
    <property type="entry name" value="Methyltransf_11"/>
    <property type="match status" value="1"/>
</dbReference>
<dbReference type="OrthoDB" id="70290at2"/>
<dbReference type="Gene3D" id="3.40.50.150">
    <property type="entry name" value="Vaccinia Virus protein VP39"/>
    <property type="match status" value="1"/>
</dbReference>
<gene>
    <name evidence="2" type="ORF">BOO71_0000175</name>
</gene>
<feature type="domain" description="Methyltransferase type 11" evidence="1">
    <location>
        <begin position="3"/>
        <end position="39"/>
    </location>
</feature>
<evidence type="ECO:0000313" key="2">
    <source>
        <dbReference type="EMBL" id="OLV20300.1"/>
    </source>
</evidence>
<comment type="caution">
    <text evidence="2">The sequence shown here is derived from an EMBL/GenBank/DDBJ whole genome shotgun (WGS) entry which is preliminary data.</text>
</comment>
<accession>A0A1U7P575</accession>
<organism evidence="2 3">
    <name type="scientific">Deinococcus marmoris</name>
    <dbReference type="NCBI Taxonomy" id="249408"/>
    <lineage>
        <taxon>Bacteria</taxon>
        <taxon>Thermotogati</taxon>
        <taxon>Deinococcota</taxon>
        <taxon>Deinococci</taxon>
        <taxon>Deinococcales</taxon>
        <taxon>Deinococcaceae</taxon>
        <taxon>Deinococcus</taxon>
    </lineage>
</organism>
<reference evidence="2 3" key="1">
    <citation type="submission" date="2017-01" db="EMBL/GenBank/DDBJ databases">
        <title>Genome Analysis of Deinococcus marmoris KOPRI26562.</title>
        <authorList>
            <person name="Kim J.H."/>
            <person name="Oh H.-M."/>
        </authorList>
    </citation>
    <scope>NUCLEOTIDE SEQUENCE [LARGE SCALE GENOMIC DNA]</scope>
    <source>
        <strain evidence="2 3">KOPRI26562</strain>
    </source>
</reference>
<dbReference type="Proteomes" id="UP000186607">
    <property type="component" value="Unassembled WGS sequence"/>
</dbReference>
<dbReference type="InterPro" id="IPR029063">
    <property type="entry name" value="SAM-dependent_MTases_sf"/>
</dbReference>
<proteinExistence type="predicted"/>
<evidence type="ECO:0000313" key="3">
    <source>
        <dbReference type="Proteomes" id="UP000186607"/>
    </source>
</evidence>